<dbReference type="KEGG" id="dcb:C3Y92_04110"/>
<keyword evidence="3" id="KW-1185">Reference proteome</keyword>
<dbReference type="AlphaFoldDB" id="A0A4P6HMX6"/>
<evidence type="ECO:0000313" key="2">
    <source>
        <dbReference type="EMBL" id="QAZ66468.1"/>
    </source>
</evidence>
<name>A0A4P6HMX6_9BACT</name>
<evidence type="ECO:0000313" key="3">
    <source>
        <dbReference type="Proteomes" id="UP000293296"/>
    </source>
</evidence>
<accession>A0A4P6HMX6</accession>
<feature type="signal peptide" evidence="1">
    <location>
        <begin position="1"/>
        <end position="25"/>
    </location>
</feature>
<proteinExistence type="predicted"/>
<dbReference type="EMBL" id="CP026538">
    <property type="protein sequence ID" value="QAZ66468.1"/>
    <property type="molecule type" value="Genomic_DNA"/>
</dbReference>
<protein>
    <recommendedName>
        <fullName evidence="4">Secreted protein</fullName>
    </recommendedName>
</protein>
<organism evidence="2 3">
    <name type="scientific">Solidesulfovibrio carbinolicus</name>
    <dbReference type="NCBI Taxonomy" id="296842"/>
    <lineage>
        <taxon>Bacteria</taxon>
        <taxon>Pseudomonadati</taxon>
        <taxon>Thermodesulfobacteriota</taxon>
        <taxon>Desulfovibrionia</taxon>
        <taxon>Desulfovibrionales</taxon>
        <taxon>Desulfovibrionaceae</taxon>
        <taxon>Solidesulfovibrio</taxon>
    </lineage>
</organism>
<gene>
    <name evidence="2" type="ORF">C3Y92_04110</name>
</gene>
<keyword evidence="1" id="KW-0732">Signal</keyword>
<dbReference type="OrthoDB" id="5458935at2"/>
<feature type="chain" id="PRO_5020402943" description="Secreted protein" evidence="1">
    <location>
        <begin position="26"/>
        <end position="117"/>
    </location>
</feature>
<reference evidence="2 3" key="1">
    <citation type="submission" date="2018-02" db="EMBL/GenBank/DDBJ databases">
        <title>Genome sequence of Desulfovibrio carbinolicus DSM 3852.</title>
        <authorList>
            <person name="Wilbanks E."/>
            <person name="Skennerton C.T."/>
            <person name="Orphan V.J."/>
        </authorList>
    </citation>
    <scope>NUCLEOTIDE SEQUENCE [LARGE SCALE GENOMIC DNA]</scope>
    <source>
        <strain evidence="2 3">DSM 3852</strain>
    </source>
</reference>
<sequence length="117" mass="12422">MKTRAMMLAAALALLTASQAEPARAAGGVAVTPEMRRAMQGSIEQDCLKKEAEFTRQGYSKAQVAAICRCAAQQTSALLNSQTVSHILTHGAMPEDMQRKVASATGGCIKSSRQIKK</sequence>
<dbReference type="RefSeq" id="WP_129349757.1">
    <property type="nucleotide sequence ID" value="NZ_CP026538.1"/>
</dbReference>
<evidence type="ECO:0008006" key="4">
    <source>
        <dbReference type="Google" id="ProtNLM"/>
    </source>
</evidence>
<dbReference type="Proteomes" id="UP000293296">
    <property type="component" value="Chromosome"/>
</dbReference>
<evidence type="ECO:0000256" key="1">
    <source>
        <dbReference type="SAM" id="SignalP"/>
    </source>
</evidence>